<evidence type="ECO:0000259" key="7">
    <source>
        <dbReference type="PROSITE" id="PS51007"/>
    </source>
</evidence>
<dbReference type="PROSITE" id="PS51007">
    <property type="entry name" value="CYTC"/>
    <property type="match status" value="1"/>
</dbReference>
<dbReference type="Gene3D" id="1.10.760.10">
    <property type="entry name" value="Cytochrome c-like domain"/>
    <property type="match status" value="1"/>
</dbReference>
<protein>
    <submittedName>
        <fullName evidence="8">Cytochrome C552</fullName>
    </submittedName>
</protein>
<dbReference type="GO" id="GO:0009055">
    <property type="term" value="F:electron transfer activity"/>
    <property type="evidence" value="ECO:0007669"/>
    <property type="project" value="InterPro"/>
</dbReference>
<feature type="domain" description="Cytochrome c" evidence="7">
    <location>
        <begin position="86"/>
        <end position="171"/>
    </location>
</feature>
<dbReference type="GO" id="GO:0005506">
    <property type="term" value="F:iron ion binding"/>
    <property type="evidence" value="ECO:0007669"/>
    <property type="project" value="InterPro"/>
</dbReference>
<dbReference type="SUPFAM" id="SSF46626">
    <property type="entry name" value="Cytochrome c"/>
    <property type="match status" value="1"/>
</dbReference>
<evidence type="ECO:0000256" key="4">
    <source>
        <dbReference type="ARBA" id="ARBA00022982"/>
    </source>
</evidence>
<feature type="binding site" description="covalent" evidence="6">
    <location>
        <position position="149"/>
    </location>
    <ligand>
        <name>heme c</name>
        <dbReference type="ChEBI" id="CHEBI:61717"/>
    </ligand>
</feature>
<dbReference type="GO" id="GO:0020037">
    <property type="term" value="F:heme binding"/>
    <property type="evidence" value="ECO:0007669"/>
    <property type="project" value="InterPro"/>
</dbReference>
<reference evidence="8 9" key="1">
    <citation type="submission" date="2005-09" db="EMBL/GenBank/DDBJ databases">
        <authorList>
            <person name="Woods D.E."/>
            <person name="Nierman W.C."/>
        </authorList>
    </citation>
    <scope>NUCLEOTIDE SEQUENCE [LARGE SCALE GENOMIC DNA]</scope>
    <source>
        <strain evidence="8 9">1710b</strain>
    </source>
</reference>
<evidence type="ECO:0000256" key="2">
    <source>
        <dbReference type="ARBA" id="ARBA00022617"/>
    </source>
</evidence>
<accession>Q3JV13</accession>
<gene>
    <name evidence="8" type="ordered locus">BURPS1710b_1179</name>
</gene>
<keyword evidence="3 6" id="KW-0479">Metal-binding</keyword>
<dbReference type="PRINTS" id="PR00606">
    <property type="entry name" value="CYTCHROMECID"/>
</dbReference>
<dbReference type="EMBL" id="CP000124">
    <property type="protein sequence ID" value="ABA50350.1"/>
    <property type="molecule type" value="Genomic_DNA"/>
</dbReference>
<feature type="binding site" description="covalent" evidence="6">
    <location>
        <position position="100"/>
    </location>
    <ligand>
        <name>heme c</name>
        <dbReference type="ChEBI" id="CHEBI:61717"/>
    </ligand>
</feature>
<comment type="PTM">
    <text evidence="6">Binds 1 heme c group covalently per subunit.</text>
</comment>
<dbReference type="InterPro" id="IPR009056">
    <property type="entry name" value="Cyt_c-like_dom"/>
</dbReference>
<dbReference type="InterPro" id="IPR002324">
    <property type="entry name" value="Cyt_c_ID"/>
</dbReference>
<dbReference type="Proteomes" id="UP000002700">
    <property type="component" value="Chromosome I"/>
</dbReference>
<proteinExistence type="predicted"/>
<dbReference type="Pfam" id="PF00034">
    <property type="entry name" value="Cytochrom_C"/>
    <property type="match status" value="1"/>
</dbReference>
<keyword evidence="5 6" id="KW-0408">Iron</keyword>
<dbReference type="AlphaFoldDB" id="Q3JV13"/>
<dbReference type="KEGG" id="bpm:BURPS1710b_1179"/>
<evidence type="ECO:0000313" key="8">
    <source>
        <dbReference type="EMBL" id="ABA50350.1"/>
    </source>
</evidence>
<name>Q3JV13_BURP1</name>
<dbReference type="EnsemblBacteria" id="ABA50350">
    <property type="protein sequence ID" value="ABA50350"/>
    <property type="gene ID" value="BURPS1710b_1179"/>
</dbReference>
<evidence type="ECO:0000256" key="3">
    <source>
        <dbReference type="ARBA" id="ARBA00022723"/>
    </source>
</evidence>
<evidence type="ECO:0000256" key="6">
    <source>
        <dbReference type="PIRSR" id="PIRSR602324-1"/>
    </source>
</evidence>
<keyword evidence="1" id="KW-0813">Transport</keyword>
<evidence type="ECO:0000313" key="9">
    <source>
        <dbReference type="Proteomes" id="UP000002700"/>
    </source>
</evidence>
<evidence type="ECO:0000256" key="5">
    <source>
        <dbReference type="ARBA" id="ARBA00023004"/>
    </source>
</evidence>
<dbReference type="InterPro" id="IPR036909">
    <property type="entry name" value="Cyt_c-like_dom_sf"/>
</dbReference>
<organism evidence="8 9">
    <name type="scientific">Burkholderia pseudomallei (strain 1710b)</name>
    <dbReference type="NCBI Taxonomy" id="320372"/>
    <lineage>
        <taxon>Bacteria</taxon>
        <taxon>Pseudomonadati</taxon>
        <taxon>Pseudomonadota</taxon>
        <taxon>Betaproteobacteria</taxon>
        <taxon>Burkholderiales</taxon>
        <taxon>Burkholderiaceae</taxon>
        <taxon>Burkholderia</taxon>
        <taxon>pseudomallei group</taxon>
    </lineage>
</organism>
<keyword evidence="4" id="KW-0249">Electron transport</keyword>
<keyword evidence="2 6" id="KW-0349">Heme</keyword>
<sequence>MREQKAQAACSHAPASRHCGRAAMALTRGDKKRQDEEGGATYSRPLSFYNARTAKPDTVPAETSMKRTTLRLTAFALVAAAANTQAQQADGLALAQRKNCMACHAIDKTLMGPSFHAIADKYAARGDAAGYLAQTIVKGSVGVWGNVPMPANTQLTSAEAGTLAHWILSSK</sequence>
<dbReference type="HOGENOM" id="CLU_133112_1_0_4"/>
<feature type="binding site" description="covalent" evidence="6">
    <location>
        <position position="104"/>
    </location>
    <ligand>
        <name>heme c</name>
        <dbReference type="ChEBI" id="CHEBI:61717"/>
    </ligand>
</feature>
<evidence type="ECO:0000256" key="1">
    <source>
        <dbReference type="ARBA" id="ARBA00022448"/>
    </source>
</evidence>